<dbReference type="Pfam" id="PF00083">
    <property type="entry name" value="Sugar_tr"/>
    <property type="match status" value="1"/>
</dbReference>
<evidence type="ECO:0000313" key="8">
    <source>
        <dbReference type="Proteomes" id="UP000034805"/>
    </source>
</evidence>
<dbReference type="GO" id="GO:0016020">
    <property type="term" value="C:membrane"/>
    <property type="evidence" value="ECO:0007669"/>
    <property type="project" value="UniProtKB-SubCell"/>
</dbReference>
<feature type="transmembrane region" description="Helical" evidence="5">
    <location>
        <begin position="333"/>
        <end position="351"/>
    </location>
</feature>
<dbReference type="SUPFAM" id="SSF103473">
    <property type="entry name" value="MFS general substrate transporter"/>
    <property type="match status" value="1"/>
</dbReference>
<evidence type="ECO:0000256" key="1">
    <source>
        <dbReference type="ARBA" id="ARBA00004141"/>
    </source>
</evidence>
<feature type="non-terminal residue" evidence="7">
    <location>
        <position position="602"/>
    </location>
</feature>
<feature type="transmembrane region" description="Helical" evidence="5">
    <location>
        <begin position="563"/>
        <end position="583"/>
    </location>
</feature>
<dbReference type="Gene3D" id="1.20.1250.20">
    <property type="entry name" value="MFS general substrate transporter like domains"/>
    <property type="match status" value="1"/>
</dbReference>
<proteinExistence type="predicted"/>
<dbReference type="PROSITE" id="PS50850">
    <property type="entry name" value="MFS"/>
    <property type="match status" value="1"/>
</dbReference>
<name>A0A0P7WB37_SCLFO</name>
<protein>
    <submittedName>
        <fullName evidence="7">Solute carrier family 22 member 5-like</fullName>
    </submittedName>
</protein>
<feature type="transmembrane region" description="Helical" evidence="5">
    <location>
        <begin position="269"/>
        <end position="291"/>
    </location>
</feature>
<feature type="transmembrane region" description="Helical" evidence="5">
    <location>
        <begin position="475"/>
        <end position="495"/>
    </location>
</feature>
<dbReference type="InterPro" id="IPR036259">
    <property type="entry name" value="MFS_trans_sf"/>
</dbReference>
<feature type="transmembrane region" description="Helical" evidence="5">
    <location>
        <begin position="28"/>
        <end position="50"/>
    </location>
</feature>
<dbReference type="GO" id="GO:0022857">
    <property type="term" value="F:transmembrane transporter activity"/>
    <property type="evidence" value="ECO:0007669"/>
    <property type="project" value="InterPro"/>
</dbReference>
<dbReference type="Proteomes" id="UP000034805">
    <property type="component" value="Unassembled WGS sequence"/>
</dbReference>
<feature type="transmembrane region" description="Helical" evidence="5">
    <location>
        <begin position="446"/>
        <end position="468"/>
    </location>
</feature>
<feature type="transmembrane region" description="Helical" evidence="5">
    <location>
        <begin position="246"/>
        <end position="263"/>
    </location>
</feature>
<dbReference type="AlphaFoldDB" id="A0A0P7WB37"/>
<reference evidence="7 8" key="1">
    <citation type="submission" date="2015-08" db="EMBL/GenBank/DDBJ databases">
        <title>The genome of the Asian arowana (Scleropages formosus).</title>
        <authorList>
            <person name="Tan M.H."/>
            <person name="Gan H.M."/>
            <person name="Croft L.J."/>
            <person name="Austin C.M."/>
        </authorList>
    </citation>
    <scope>NUCLEOTIDE SEQUENCE [LARGE SCALE GENOMIC DNA]</scope>
    <source>
        <strain evidence="7">Aro1</strain>
    </source>
</reference>
<keyword evidence="4 5" id="KW-0472">Membrane</keyword>
<dbReference type="InterPro" id="IPR020846">
    <property type="entry name" value="MFS_dom"/>
</dbReference>
<comment type="subcellular location">
    <subcellularLocation>
        <location evidence="1">Membrane</location>
        <topology evidence="1">Multi-pass membrane protein</topology>
    </subcellularLocation>
</comment>
<feature type="transmembrane region" description="Helical" evidence="5">
    <location>
        <begin position="303"/>
        <end position="327"/>
    </location>
</feature>
<keyword evidence="3 5" id="KW-1133">Transmembrane helix</keyword>
<dbReference type="STRING" id="113540.ENSSFOP00015002692"/>
<dbReference type="PANTHER" id="PTHR24064">
    <property type="entry name" value="SOLUTE CARRIER FAMILY 22 MEMBER"/>
    <property type="match status" value="1"/>
</dbReference>
<evidence type="ECO:0000256" key="5">
    <source>
        <dbReference type="SAM" id="Phobius"/>
    </source>
</evidence>
<feature type="transmembrane region" description="Helical" evidence="5">
    <location>
        <begin position="415"/>
        <end position="434"/>
    </location>
</feature>
<evidence type="ECO:0000313" key="7">
    <source>
        <dbReference type="EMBL" id="KPP58271.1"/>
    </source>
</evidence>
<dbReference type="EMBL" id="JARO02014299">
    <property type="protein sequence ID" value="KPP58271.1"/>
    <property type="molecule type" value="Genomic_DNA"/>
</dbReference>
<dbReference type="InterPro" id="IPR005828">
    <property type="entry name" value="MFS_sugar_transport-like"/>
</dbReference>
<accession>A0A0P7WB37</accession>
<evidence type="ECO:0000256" key="2">
    <source>
        <dbReference type="ARBA" id="ARBA00022692"/>
    </source>
</evidence>
<gene>
    <name evidence="7" type="ORF">Z043_123919</name>
</gene>
<keyword evidence="2 5" id="KW-0812">Transmembrane</keyword>
<sequence>MREMKEVFKCRDYDEITAFLGTLGPFQLLILVSLAISILPNGFVGIYIVFVGDTPAHECLIPEGSNLSEAWRVAIIPEVQGDGNMQRSSCSRYQLDVVQKLSDQHQLPNVDVNMSDIEQESCSQGWIYSQETYSSTIVTEASGACTHSLLDPHGAAPLFVAERTWTQSTWDLVCDDEYKRPLTSSIYFLGVLVGTFISGQLSDRCPSLHLTSLMAELEPHHGIVLHCFSTECETGEGGARYGRRPLLFAMMAMQTIAIFIQIFSPSWEVFTLVFFFVGFGGFSNYVIAYVLGSEILSPQTRVLFCSLGVFLSSGLGYMAMPLAGYFIRSWRWFLVPMAASGLIYIPLWWIVPESPRWLLSQGRVEEAEAILRKAAKRNRVTAPEVIFTPAEIEHALAKKTEKYNVLDVLKNCNSFIVIAICCLIWMVITLGYYALVLNTSNLHGNPYFNCFLSAVVEVPAYLIAMLLLKFCSRHFCQSSTLLLGGAVILLVHLVPTDLPGVAIFLEMVGKFGMTAAFCIVYAFTSELFPTVVRNVAMGTCSMTARIGSIISPFIIYLGNYYKYLPYILIGSVTVIAGLLCLLLPESFGKTLPEEIGQMQTVK</sequence>
<organism evidence="7 8">
    <name type="scientific">Scleropages formosus</name>
    <name type="common">Asian bonytongue</name>
    <name type="synonym">Osteoglossum formosum</name>
    <dbReference type="NCBI Taxonomy" id="113540"/>
    <lineage>
        <taxon>Eukaryota</taxon>
        <taxon>Metazoa</taxon>
        <taxon>Chordata</taxon>
        <taxon>Craniata</taxon>
        <taxon>Vertebrata</taxon>
        <taxon>Euteleostomi</taxon>
        <taxon>Actinopterygii</taxon>
        <taxon>Neopterygii</taxon>
        <taxon>Teleostei</taxon>
        <taxon>Osteoglossocephala</taxon>
        <taxon>Osteoglossomorpha</taxon>
        <taxon>Osteoglossiformes</taxon>
        <taxon>Osteoglossidae</taxon>
        <taxon>Scleropages</taxon>
    </lineage>
</organism>
<comment type="caution">
    <text evidence="7">The sequence shown here is derived from an EMBL/GenBank/DDBJ whole genome shotgun (WGS) entry which is preliminary data.</text>
</comment>
<evidence type="ECO:0000256" key="4">
    <source>
        <dbReference type="ARBA" id="ARBA00023136"/>
    </source>
</evidence>
<evidence type="ECO:0000259" key="6">
    <source>
        <dbReference type="PROSITE" id="PS50850"/>
    </source>
</evidence>
<feature type="domain" description="Major facilitator superfamily (MFS) profile" evidence="6">
    <location>
        <begin position="179"/>
        <end position="588"/>
    </location>
</feature>
<evidence type="ECO:0000256" key="3">
    <source>
        <dbReference type="ARBA" id="ARBA00022989"/>
    </source>
</evidence>